<feature type="domain" description="BZIP" evidence="3">
    <location>
        <begin position="278"/>
        <end position="341"/>
    </location>
</feature>
<organism evidence="4 5">
    <name type="scientific">Anaeramoeba flamelloides</name>
    <dbReference type="NCBI Taxonomy" id="1746091"/>
    <lineage>
        <taxon>Eukaryota</taxon>
        <taxon>Metamonada</taxon>
        <taxon>Anaeramoebidae</taxon>
        <taxon>Anaeramoeba</taxon>
    </lineage>
</organism>
<dbReference type="EMBL" id="JAOAOG010000143">
    <property type="protein sequence ID" value="KAJ6245500.1"/>
    <property type="molecule type" value="Genomic_DNA"/>
</dbReference>
<dbReference type="SUPFAM" id="SSF57959">
    <property type="entry name" value="Leucine zipper domain"/>
    <property type="match status" value="1"/>
</dbReference>
<evidence type="ECO:0000256" key="2">
    <source>
        <dbReference type="SAM" id="MobiDB-lite"/>
    </source>
</evidence>
<keyword evidence="1" id="KW-0175">Coiled coil</keyword>
<keyword evidence="5" id="KW-1185">Reference proteome</keyword>
<evidence type="ECO:0000256" key="1">
    <source>
        <dbReference type="SAM" id="Coils"/>
    </source>
</evidence>
<feature type="compositionally biased region" description="Basic and acidic residues" evidence="2">
    <location>
        <begin position="84"/>
        <end position="99"/>
    </location>
</feature>
<reference evidence="4" key="1">
    <citation type="submission" date="2022-08" db="EMBL/GenBank/DDBJ databases">
        <title>Novel sulfate-reducing endosymbionts in the free-living metamonad Anaeramoeba.</title>
        <authorList>
            <person name="Jerlstrom-Hultqvist J."/>
            <person name="Cepicka I."/>
            <person name="Gallot-Lavallee L."/>
            <person name="Salas-Leiva D."/>
            <person name="Curtis B.A."/>
            <person name="Zahonova K."/>
            <person name="Pipaliya S."/>
            <person name="Dacks J."/>
            <person name="Roger A.J."/>
        </authorList>
    </citation>
    <scope>NUCLEOTIDE SEQUENCE</scope>
    <source>
        <strain evidence="4">Schooner1</strain>
    </source>
</reference>
<dbReference type="InterPro" id="IPR004827">
    <property type="entry name" value="bZIP"/>
</dbReference>
<name>A0ABQ8YLY8_9EUKA</name>
<feature type="region of interest" description="Disordered" evidence="2">
    <location>
        <begin position="84"/>
        <end position="161"/>
    </location>
</feature>
<proteinExistence type="predicted"/>
<gene>
    <name evidence="4" type="ORF">M0813_19919</name>
</gene>
<dbReference type="Proteomes" id="UP001150062">
    <property type="component" value="Unassembled WGS sequence"/>
</dbReference>
<dbReference type="PROSITE" id="PS50217">
    <property type="entry name" value="BZIP"/>
    <property type="match status" value="1"/>
</dbReference>
<dbReference type="Pfam" id="PF00170">
    <property type="entry name" value="bZIP_1"/>
    <property type="match status" value="1"/>
</dbReference>
<dbReference type="SMART" id="SM00338">
    <property type="entry name" value="BRLZ"/>
    <property type="match status" value="1"/>
</dbReference>
<comment type="caution">
    <text evidence="4">The sequence shown here is derived from an EMBL/GenBank/DDBJ whole genome shotgun (WGS) entry which is preliminary data.</text>
</comment>
<evidence type="ECO:0000313" key="4">
    <source>
        <dbReference type="EMBL" id="KAJ6245500.1"/>
    </source>
</evidence>
<dbReference type="CDD" id="cd14704">
    <property type="entry name" value="bZIP_HY5-like"/>
    <property type="match status" value="1"/>
</dbReference>
<evidence type="ECO:0000313" key="5">
    <source>
        <dbReference type="Proteomes" id="UP001150062"/>
    </source>
</evidence>
<accession>A0ABQ8YLY8</accession>
<protein>
    <submittedName>
        <fullName evidence="4">Transcription factor ap-1</fullName>
    </submittedName>
</protein>
<sequence length="402" mass="47565">MKKNSDQNQNFISEFVSNPLFTFISDGKNELFQQETLLAFANKQKLQNLGSNKTKERDYLTNLFLPDLGSFENNSFRSRYYQETKNKDQIEGKKVDQVKQNENIVSNSNTKTETNTNTNRKTNTNSNISTNISPNPNTNTKTNSNSESKDNDLANTAQPRRILTRSRRKFLKDQGKVVNELDVSLDFSEQGFGFFERKRKPKITEDDPVFEKTKTTVRAGELEREENDPNSFTTNWSLKKKKKRKKKDWLKMGVKLTNEEKRRWKKVFGKKYRVLTESQKRERKRLRDRISARFSRQKKKEYIQNLENQMKKLQNEKSGVNQRLLDLENENKKFKEQIGLLKQLAFSGSIISLSQLNQFQLNNRTNNFNFTIEKQEQEQELQETEKQQFEIQKYSNKQSLFY</sequence>
<evidence type="ECO:0000259" key="3">
    <source>
        <dbReference type="PROSITE" id="PS50217"/>
    </source>
</evidence>
<feature type="coiled-coil region" evidence="1">
    <location>
        <begin position="296"/>
        <end position="392"/>
    </location>
</feature>
<dbReference type="Gene3D" id="1.20.5.170">
    <property type="match status" value="1"/>
</dbReference>
<dbReference type="InterPro" id="IPR046347">
    <property type="entry name" value="bZIP_sf"/>
</dbReference>
<feature type="compositionally biased region" description="Low complexity" evidence="2">
    <location>
        <begin position="106"/>
        <end position="146"/>
    </location>
</feature>